<sequence>MSTDTHEAALIPATAALSHPGLIRIISDIDDNGPLQRHLLSRTLTGLSPWQRRQASAVGRALGLLKASTDDEIPSLVLTPAGEALAEVYDTAARWARTHHHPSDVSDFVTRVQATLTLLGSVPPGTTGHVPGKDYESLHGPRAALESWVRDHGATLAAQLTGASQDEMELAA</sequence>
<reference evidence="1" key="1">
    <citation type="submission" date="2022-10" db="EMBL/GenBank/DDBJ databases">
        <title>The complete genomes of actinobacterial strains from the NBC collection.</title>
        <authorList>
            <person name="Joergensen T.S."/>
            <person name="Alvarez Arevalo M."/>
            <person name="Sterndorff E.B."/>
            <person name="Faurdal D."/>
            <person name="Vuksanovic O."/>
            <person name="Mourched A.-S."/>
            <person name="Charusanti P."/>
            <person name="Shaw S."/>
            <person name="Blin K."/>
            <person name="Weber T."/>
        </authorList>
    </citation>
    <scope>NUCLEOTIDE SEQUENCE</scope>
    <source>
        <strain evidence="1">NBC_00049</strain>
    </source>
</reference>
<dbReference type="AlphaFoldDB" id="A0AAU2K180"/>
<proteinExistence type="predicted"/>
<dbReference type="EMBL" id="CP108264">
    <property type="protein sequence ID" value="WTU77514.1"/>
    <property type="molecule type" value="Genomic_DNA"/>
</dbReference>
<dbReference type="Gene3D" id="1.10.10.10">
    <property type="entry name" value="Winged helix-like DNA-binding domain superfamily/Winged helix DNA-binding domain"/>
    <property type="match status" value="1"/>
</dbReference>
<accession>A0AAU2K180</accession>
<protein>
    <recommendedName>
        <fullName evidence="2">MarR family transcriptional regulator</fullName>
    </recommendedName>
</protein>
<dbReference type="InterPro" id="IPR036388">
    <property type="entry name" value="WH-like_DNA-bd_sf"/>
</dbReference>
<evidence type="ECO:0008006" key="2">
    <source>
        <dbReference type="Google" id="ProtNLM"/>
    </source>
</evidence>
<evidence type="ECO:0000313" key="1">
    <source>
        <dbReference type="EMBL" id="WTU77514.1"/>
    </source>
</evidence>
<organism evidence="1">
    <name type="scientific">Streptomyces sp. NBC_00049</name>
    <dbReference type="NCBI Taxonomy" id="2903617"/>
    <lineage>
        <taxon>Bacteria</taxon>
        <taxon>Bacillati</taxon>
        <taxon>Actinomycetota</taxon>
        <taxon>Actinomycetes</taxon>
        <taxon>Kitasatosporales</taxon>
        <taxon>Streptomycetaceae</taxon>
        <taxon>Streptomyces</taxon>
    </lineage>
</organism>
<name>A0AAU2K180_9ACTN</name>
<gene>
    <name evidence="1" type="ORF">OG327_31630</name>
</gene>